<keyword evidence="6" id="KW-1185">Reference proteome</keyword>
<dbReference type="Pfam" id="PF03968">
    <property type="entry name" value="LptD_N"/>
    <property type="match status" value="1"/>
</dbReference>
<dbReference type="PANTHER" id="PTHR36504">
    <property type="entry name" value="LIPOPOLYSACCHARIDE EXPORT SYSTEM PROTEIN LPTA"/>
    <property type="match status" value="1"/>
</dbReference>
<evidence type="ECO:0000256" key="2">
    <source>
        <dbReference type="SAM" id="MobiDB-lite"/>
    </source>
</evidence>
<dbReference type="EMBL" id="OUNR01000003">
    <property type="protein sequence ID" value="SPP64288.1"/>
    <property type="molecule type" value="Genomic_DNA"/>
</dbReference>
<dbReference type="GO" id="GO:0009279">
    <property type="term" value="C:cell outer membrane"/>
    <property type="evidence" value="ECO:0007669"/>
    <property type="project" value="TreeGrafter"/>
</dbReference>
<sequence>MMFMWISFLVLSFLAPVTAESVATAGAAVAKGAGPAPTPTPTPTQAPTTITAKKMTVRNQDSQAVFEGSVILTQGTLMVYSDKMVVSFSPQSEDAKKGEPGDIKKNEPSVATKPMGKGADVMPGASGRSVKQIEATGHVRIEKETGNATSNKAVFDNSRRVVTLTGDPVAWEKGTRVSGEKIVIYLDEDRSVVEGGSHLLIDGEHGGVK</sequence>
<evidence type="ECO:0000256" key="1">
    <source>
        <dbReference type="ARBA" id="ARBA00022729"/>
    </source>
</evidence>
<evidence type="ECO:0000259" key="4">
    <source>
        <dbReference type="Pfam" id="PF03968"/>
    </source>
</evidence>
<accession>A0A330LBA0</accession>
<dbReference type="GO" id="GO:0030288">
    <property type="term" value="C:outer membrane-bounded periplasmic space"/>
    <property type="evidence" value="ECO:0007669"/>
    <property type="project" value="TreeGrafter"/>
</dbReference>
<evidence type="ECO:0000313" key="6">
    <source>
        <dbReference type="Proteomes" id="UP000248168"/>
    </source>
</evidence>
<dbReference type="InterPro" id="IPR052037">
    <property type="entry name" value="LPS_export_LptA"/>
</dbReference>
<dbReference type="InParanoid" id="A0A330LBA0"/>
<feature type="region of interest" description="Disordered" evidence="2">
    <location>
        <begin position="90"/>
        <end position="127"/>
    </location>
</feature>
<proteinExistence type="predicted"/>
<gene>
    <name evidence="5" type="ORF">NITLEN_110054</name>
</gene>
<dbReference type="Proteomes" id="UP000248168">
    <property type="component" value="Unassembled WGS sequence"/>
</dbReference>
<organism evidence="5 6">
    <name type="scientific">Nitrospira lenta</name>
    <dbReference type="NCBI Taxonomy" id="1436998"/>
    <lineage>
        <taxon>Bacteria</taxon>
        <taxon>Pseudomonadati</taxon>
        <taxon>Nitrospirota</taxon>
        <taxon>Nitrospiria</taxon>
        <taxon>Nitrospirales</taxon>
        <taxon>Nitrospiraceae</taxon>
        <taxon>Nitrospira</taxon>
    </lineage>
</organism>
<feature type="chain" id="PRO_5016264339" description="Organic solvent tolerance-like N-terminal domain-containing protein" evidence="3">
    <location>
        <begin position="20"/>
        <end position="209"/>
    </location>
</feature>
<dbReference type="GO" id="GO:0015920">
    <property type="term" value="P:lipopolysaccharide transport"/>
    <property type="evidence" value="ECO:0007669"/>
    <property type="project" value="TreeGrafter"/>
</dbReference>
<feature type="domain" description="Organic solvent tolerance-like N-terminal" evidence="4">
    <location>
        <begin position="49"/>
        <end position="189"/>
    </location>
</feature>
<dbReference type="GO" id="GO:0017089">
    <property type="term" value="F:glycolipid transfer activity"/>
    <property type="evidence" value="ECO:0007669"/>
    <property type="project" value="TreeGrafter"/>
</dbReference>
<dbReference type="AlphaFoldDB" id="A0A330LBA0"/>
<name>A0A330LBA0_9BACT</name>
<protein>
    <recommendedName>
        <fullName evidence="4">Organic solvent tolerance-like N-terminal domain-containing protein</fullName>
    </recommendedName>
</protein>
<keyword evidence="1 3" id="KW-0732">Signal</keyword>
<evidence type="ECO:0000313" key="5">
    <source>
        <dbReference type="EMBL" id="SPP64288.1"/>
    </source>
</evidence>
<dbReference type="Gene3D" id="2.60.450.10">
    <property type="entry name" value="Lipopolysaccharide (LPS) transport protein A like domain"/>
    <property type="match status" value="1"/>
</dbReference>
<evidence type="ECO:0000256" key="3">
    <source>
        <dbReference type="SAM" id="SignalP"/>
    </source>
</evidence>
<dbReference type="InterPro" id="IPR005653">
    <property type="entry name" value="OstA-like_N"/>
</dbReference>
<feature type="signal peptide" evidence="3">
    <location>
        <begin position="1"/>
        <end position="19"/>
    </location>
</feature>
<feature type="compositionally biased region" description="Basic and acidic residues" evidence="2">
    <location>
        <begin position="93"/>
        <end position="107"/>
    </location>
</feature>
<reference evidence="6" key="1">
    <citation type="submission" date="2018-04" db="EMBL/GenBank/DDBJ databases">
        <authorList>
            <person name="Lucker S."/>
            <person name="Sakoula D."/>
        </authorList>
    </citation>
    <scope>NUCLEOTIDE SEQUENCE [LARGE SCALE GENOMIC DNA]</scope>
</reference>
<dbReference type="PANTHER" id="PTHR36504:SF1">
    <property type="entry name" value="LIPOPOLYSACCHARIDE EXPORT SYSTEM PROTEIN LPTA"/>
    <property type="match status" value="1"/>
</dbReference>